<sequence>MDIFENYNKQDKYLILVRKLKEAFITFTDDMLEVFPKYNDLFMQRIIAHQLPDTSLYKILDNNMNIEKIFIQDDFYLKYQLKLLDNYHQYLNEEYNVCKLDVFSFNYLSNKYDIFEDNIDMIWKWLKVIALFIKNINSLSH</sequence>
<evidence type="ECO:0000313" key="1">
    <source>
        <dbReference type="EMBL" id="QHT88108.1"/>
    </source>
</evidence>
<dbReference type="AlphaFoldDB" id="A0A6C0I518"/>
<dbReference type="EMBL" id="MN740109">
    <property type="protein sequence ID" value="QHT88108.1"/>
    <property type="molecule type" value="Genomic_DNA"/>
</dbReference>
<accession>A0A6C0I518</accession>
<reference evidence="1" key="1">
    <citation type="journal article" date="2020" name="Nature">
        <title>Giant virus diversity and host interactions through global metagenomics.</title>
        <authorList>
            <person name="Schulz F."/>
            <person name="Roux S."/>
            <person name="Paez-Espino D."/>
            <person name="Jungbluth S."/>
            <person name="Walsh D.A."/>
            <person name="Denef V.J."/>
            <person name="McMahon K.D."/>
            <person name="Konstantinidis K.T."/>
            <person name="Eloe-Fadrosh E.A."/>
            <person name="Kyrpides N.C."/>
            <person name="Woyke T."/>
        </authorList>
    </citation>
    <scope>NUCLEOTIDE SEQUENCE</scope>
    <source>
        <strain evidence="1">GVMAG-M-3300023184-24</strain>
    </source>
</reference>
<proteinExistence type="predicted"/>
<protein>
    <submittedName>
        <fullName evidence="1">Uncharacterized protein</fullName>
    </submittedName>
</protein>
<organism evidence="1">
    <name type="scientific">viral metagenome</name>
    <dbReference type="NCBI Taxonomy" id="1070528"/>
    <lineage>
        <taxon>unclassified sequences</taxon>
        <taxon>metagenomes</taxon>
        <taxon>organismal metagenomes</taxon>
    </lineage>
</organism>
<name>A0A6C0I518_9ZZZZ</name>